<dbReference type="Gene3D" id="2.30.110.10">
    <property type="entry name" value="Electron Transport, Fmn-binding Protein, Chain A"/>
    <property type="match status" value="1"/>
</dbReference>
<organism evidence="4 5">
    <name type="scientific">Selenomonas ruminantium</name>
    <dbReference type="NCBI Taxonomy" id="971"/>
    <lineage>
        <taxon>Bacteria</taxon>
        <taxon>Bacillati</taxon>
        <taxon>Bacillota</taxon>
        <taxon>Negativicutes</taxon>
        <taxon>Selenomonadales</taxon>
        <taxon>Selenomonadaceae</taxon>
        <taxon>Selenomonas</taxon>
    </lineage>
</organism>
<dbReference type="PROSITE" id="PS50903">
    <property type="entry name" value="RUBREDOXIN_LIKE"/>
    <property type="match status" value="1"/>
</dbReference>
<dbReference type="GO" id="GO:0042602">
    <property type="term" value="F:riboflavin reductase (NADPH) activity"/>
    <property type="evidence" value="ECO:0007669"/>
    <property type="project" value="TreeGrafter"/>
</dbReference>
<dbReference type="Pfam" id="PF01613">
    <property type="entry name" value="Flavin_Reduct"/>
    <property type="match status" value="1"/>
</dbReference>
<dbReference type="Gene3D" id="2.20.28.10">
    <property type="match status" value="1"/>
</dbReference>
<evidence type="ECO:0000259" key="3">
    <source>
        <dbReference type="PROSITE" id="PS50903"/>
    </source>
</evidence>
<dbReference type="EMBL" id="FOQK01000006">
    <property type="protein sequence ID" value="SFH86623.1"/>
    <property type="molecule type" value="Genomic_DNA"/>
</dbReference>
<dbReference type="InterPro" id="IPR050268">
    <property type="entry name" value="NADH-dep_flavin_reductase"/>
</dbReference>
<dbReference type="Proteomes" id="UP000183639">
    <property type="component" value="Unassembled WGS sequence"/>
</dbReference>
<name>A0A1I3DIZ1_SELRU</name>
<dbReference type="InterPro" id="IPR012349">
    <property type="entry name" value="Split_barrel_FMN-bd"/>
</dbReference>
<keyword evidence="2" id="KW-0560">Oxidoreductase</keyword>
<evidence type="ECO:0000313" key="4">
    <source>
        <dbReference type="EMBL" id="SFH86623.1"/>
    </source>
</evidence>
<dbReference type="AlphaFoldDB" id="A0A1I3DIZ1"/>
<feature type="domain" description="Rubredoxin-like" evidence="3">
    <location>
        <begin position="161"/>
        <end position="197"/>
    </location>
</feature>
<dbReference type="SUPFAM" id="SSF50475">
    <property type="entry name" value="FMN-binding split barrel"/>
    <property type="match status" value="1"/>
</dbReference>
<evidence type="ECO:0000256" key="1">
    <source>
        <dbReference type="ARBA" id="ARBA00001965"/>
    </source>
</evidence>
<reference evidence="4 5" key="1">
    <citation type="submission" date="2016-10" db="EMBL/GenBank/DDBJ databases">
        <authorList>
            <person name="de Groot N.N."/>
        </authorList>
    </citation>
    <scope>NUCLEOTIDE SEQUENCE [LARGE SCALE GENOMIC DNA]</scope>
    <source>
        <strain evidence="4 5">Z108</strain>
    </source>
</reference>
<evidence type="ECO:0000313" key="5">
    <source>
        <dbReference type="Proteomes" id="UP000183639"/>
    </source>
</evidence>
<dbReference type="InterPro" id="IPR024934">
    <property type="entry name" value="Rubredoxin-like_dom"/>
</dbReference>
<gene>
    <name evidence="4" type="ORF">SAMN04487861_106128</name>
</gene>
<dbReference type="PANTHER" id="PTHR30466:SF1">
    <property type="entry name" value="FMN REDUCTASE (NADH) RUTF"/>
    <property type="match status" value="1"/>
</dbReference>
<dbReference type="SMART" id="SM00903">
    <property type="entry name" value="Flavin_Reduct"/>
    <property type="match status" value="1"/>
</dbReference>
<dbReference type="InterPro" id="IPR002563">
    <property type="entry name" value="Flavin_Rdtase-like_dom"/>
</dbReference>
<dbReference type="CDD" id="cd00350">
    <property type="entry name" value="rubredoxin_like"/>
    <property type="match status" value="1"/>
</dbReference>
<dbReference type="SUPFAM" id="SSF57802">
    <property type="entry name" value="Rubredoxin-like"/>
    <property type="match status" value="1"/>
</dbReference>
<dbReference type="GO" id="GO:0005506">
    <property type="term" value="F:iron ion binding"/>
    <property type="evidence" value="ECO:0007669"/>
    <property type="project" value="InterPro"/>
</dbReference>
<dbReference type="PANTHER" id="PTHR30466">
    <property type="entry name" value="FLAVIN REDUCTASE"/>
    <property type="match status" value="1"/>
</dbReference>
<sequence length="199" mass="21818">MFNISYGLYVLTANNGQKDNGCIINTVTQVTSEPNQITLAVNKGNHTHDMIMDTKAFTVSVVSEAADFELFKHFGFCSGREVDKFKDFTAVERTANGTLAVTKGTNAYISGRVTQAWDVGSHTIFLADVVDSKILSAVKSATYGYYQEQIKPRPQAAAKGKTIWRCTVCGYEYEGEELPEGYICPLCKHGAADFEKVTG</sequence>
<dbReference type="Pfam" id="PF21349">
    <property type="entry name" value="RUBY_RBDX"/>
    <property type="match status" value="1"/>
</dbReference>
<protein>
    <submittedName>
        <fullName evidence="4">NADH-FMN oxidoreductase RutF, flavin reductase (DIM6/NTAB) family</fullName>
    </submittedName>
</protein>
<dbReference type="GO" id="GO:0010181">
    <property type="term" value="F:FMN binding"/>
    <property type="evidence" value="ECO:0007669"/>
    <property type="project" value="InterPro"/>
</dbReference>
<dbReference type="InterPro" id="IPR048574">
    <property type="entry name" value="RUBY_RBDX"/>
</dbReference>
<proteinExistence type="predicted"/>
<comment type="cofactor">
    <cofactor evidence="1">
        <name>Fe(3+)</name>
        <dbReference type="ChEBI" id="CHEBI:29034"/>
    </cofactor>
</comment>
<accession>A0A1I3DIZ1</accession>
<evidence type="ECO:0000256" key="2">
    <source>
        <dbReference type="ARBA" id="ARBA00023002"/>
    </source>
</evidence>